<feature type="signal peptide" evidence="3">
    <location>
        <begin position="1"/>
        <end position="36"/>
    </location>
</feature>
<dbReference type="InterPro" id="IPR001434">
    <property type="entry name" value="OmcB-like_DUF11"/>
</dbReference>
<feature type="transmembrane region" description="Helical" evidence="2">
    <location>
        <begin position="240"/>
        <end position="260"/>
    </location>
</feature>
<dbReference type="EMBL" id="JAUSQU010000001">
    <property type="protein sequence ID" value="MDP9846759.1"/>
    <property type="molecule type" value="Genomic_DNA"/>
</dbReference>
<comment type="caution">
    <text evidence="5">The sequence shown here is derived from an EMBL/GenBank/DDBJ whole genome shotgun (WGS) entry which is preliminary data.</text>
</comment>
<protein>
    <submittedName>
        <fullName evidence="5">Repeat protein (TIGR01451 family)</fullName>
    </submittedName>
</protein>
<dbReference type="NCBIfam" id="TIGR01451">
    <property type="entry name" value="B_ant_repeat"/>
    <property type="match status" value="1"/>
</dbReference>
<evidence type="ECO:0000256" key="2">
    <source>
        <dbReference type="SAM" id="Phobius"/>
    </source>
</evidence>
<keyword evidence="6" id="KW-1185">Reference proteome</keyword>
<evidence type="ECO:0000256" key="1">
    <source>
        <dbReference type="SAM" id="MobiDB-lite"/>
    </source>
</evidence>
<dbReference type="Pfam" id="PF01345">
    <property type="entry name" value="DUF11"/>
    <property type="match status" value="1"/>
</dbReference>
<keyword evidence="3" id="KW-0732">Signal</keyword>
<keyword evidence="2" id="KW-0812">Transmembrane</keyword>
<evidence type="ECO:0000256" key="3">
    <source>
        <dbReference type="SAM" id="SignalP"/>
    </source>
</evidence>
<accession>A0ABT9QLG1</accession>
<gene>
    <name evidence="5" type="ORF">J2853_005970</name>
</gene>
<evidence type="ECO:0000259" key="4">
    <source>
        <dbReference type="Pfam" id="PF01345"/>
    </source>
</evidence>
<reference evidence="5 6" key="1">
    <citation type="submission" date="2023-07" db="EMBL/GenBank/DDBJ databases">
        <title>Sequencing the genomes of 1000 actinobacteria strains.</title>
        <authorList>
            <person name="Klenk H.-P."/>
        </authorList>
    </citation>
    <scope>NUCLEOTIDE SEQUENCE [LARGE SCALE GENOMIC DNA]</scope>
    <source>
        <strain evidence="5 6">DSM 46740</strain>
    </source>
</reference>
<dbReference type="Gene3D" id="2.60.40.10">
    <property type="entry name" value="Immunoglobulins"/>
    <property type="match status" value="1"/>
</dbReference>
<feature type="compositionally biased region" description="Low complexity" evidence="1">
    <location>
        <begin position="85"/>
        <end position="97"/>
    </location>
</feature>
<sequence>MTGTPHTGAARRAAVACGLGVMLAAVLAGTSSAALAPEPSPGGPGEKATTGEEAGGRANAERETREKTGGGAAHERTAAGEKAGGKAPAGKAIAGNASAGEVPRLSISVDNGRTATQEGDRLTYTVTVRNIGTAGARDLHLTQSLPPGLKFVSADGHGTVRKGQVVWSANLGAGKDVTFHTTAKVQATPDHLLRLATVACASTGADAKPIVCATHSDQLPAGAAADEAARQATDPVSGPMRYVLMGIGLLVVAVAGTLVARRARRHARLRLPS</sequence>
<organism evidence="5 6">
    <name type="scientific">Streptosporangium lutulentum</name>
    <dbReference type="NCBI Taxonomy" id="1461250"/>
    <lineage>
        <taxon>Bacteria</taxon>
        <taxon>Bacillati</taxon>
        <taxon>Actinomycetota</taxon>
        <taxon>Actinomycetes</taxon>
        <taxon>Streptosporangiales</taxon>
        <taxon>Streptosporangiaceae</taxon>
        <taxon>Streptosporangium</taxon>
    </lineage>
</organism>
<name>A0ABT9QLG1_9ACTN</name>
<feature type="domain" description="DUF11" evidence="4">
    <location>
        <begin position="105"/>
        <end position="200"/>
    </location>
</feature>
<feature type="compositionally biased region" description="Basic and acidic residues" evidence="1">
    <location>
        <begin position="59"/>
        <end position="79"/>
    </location>
</feature>
<feature type="region of interest" description="Disordered" evidence="1">
    <location>
        <begin position="34"/>
        <end position="97"/>
    </location>
</feature>
<dbReference type="InterPro" id="IPR013783">
    <property type="entry name" value="Ig-like_fold"/>
</dbReference>
<feature type="compositionally biased region" description="Low complexity" evidence="1">
    <location>
        <begin position="46"/>
        <end position="58"/>
    </location>
</feature>
<evidence type="ECO:0000313" key="5">
    <source>
        <dbReference type="EMBL" id="MDP9846759.1"/>
    </source>
</evidence>
<proteinExistence type="predicted"/>
<dbReference type="RefSeq" id="WP_307563511.1">
    <property type="nucleotide sequence ID" value="NZ_JAUSQU010000001.1"/>
</dbReference>
<feature type="chain" id="PRO_5047257361" evidence="3">
    <location>
        <begin position="37"/>
        <end position="273"/>
    </location>
</feature>
<evidence type="ECO:0000313" key="6">
    <source>
        <dbReference type="Proteomes" id="UP001225356"/>
    </source>
</evidence>
<dbReference type="Proteomes" id="UP001225356">
    <property type="component" value="Unassembled WGS sequence"/>
</dbReference>
<keyword evidence="2" id="KW-1133">Transmembrane helix</keyword>
<dbReference type="InterPro" id="IPR047589">
    <property type="entry name" value="DUF11_rpt"/>
</dbReference>
<keyword evidence="2" id="KW-0472">Membrane</keyword>